<dbReference type="KEGG" id="dko:I596_189"/>
<reference evidence="1 2" key="1">
    <citation type="submission" date="2016-04" db="EMBL/GenBank/DDBJ databases">
        <title>Complete genome sequence of Dokdonella koreensis DS-123T.</title>
        <authorList>
            <person name="Kim J.F."/>
            <person name="Lee H."/>
            <person name="Kwak M.-J."/>
        </authorList>
    </citation>
    <scope>NUCLEOTIDE SEQUENCE [LARGE SCALE GENOMIC DNA]</scope>
    <source>
        <strain evidence="1 2">DS-123</strain>
    </source>
</reference>
<dbReference type="EMBL" id="CP015249">
    <property type="protein sequence ID" value="ANB16228.1"/>
    <property type="molecule type" value="Genomic_DNA"/>
</dbReference>
<sequence>MSASYVVYLPLRALPDDAWLASSIRGMEPTFAFAEPYDFATETGWCPCRLSDAGCGFQWELDDAAAVPAELASRRFDGVAALSFGASGADAMCAVLVAANIALIAGGVVQTPEGERIEAEAALPWASERIRTMRGRKKPRAKPKPSSPDALLAVWLAALPGTGVENFVRSLPDDPRVGILFGAGLVLKARHWTVSTPAGVRSTASLPRNLSADQMAGLEASVQQLVALLRSGPVLGARLEPEGFALEVACAGGTLTAHASAQPAMHAAVDALAGAWELFDGTARVYPDLAQNRLVRGT</sequence>
<accession>A0A167G7E6</accession>
<evidence type="ECO:0000313" key="2">
    <source>
        <dbReference type="Proteomes" id="UP000076830"/>
    </source>
</evidence>
<dbReference type="RefSeq" id="WP_067642852.1">
    <property type="nucleotide sequence ID" value="NZ_CP015249.1"/>
</dbReference>
<organism evidence="1 2">
    <name type="scientific">Dokdonella koreensis DS-123</name>
    <dbReference type="NCBI Taxonomy" id="1300342"/>
    <lineage>
        <taxon>Bacteria</taxon>
        <taxon>Pseudomonadati</taxon>
        <taxon>Pseudomonadota</taxon>
        <taxon>Gammaproteobacteria</taxon>
        <taxon>Lysobacterales</taxon>
        <taxon>Rhodanobacteraceae</taxon>
        <taxon>Dokdonella</taxon>
    </lineage>
</organism>
<dbReference type="OrthoDB" id="5569723at2"/>
<protein>
    <submittedName>
        <fullName evidence="1">Uncharacterized protein</fullName>
    </submittedName>
</protein>
<dbReference type="AlphaFoldDB" id="A0A167G7E6"/>
<keyword evidence="2" id="KW-1185">Reference proteome</keyword>
<name>A0A167G7E6_9GAMM</name>
<dbReference type="Proteomes" id="UP000076830">
    <property type="component" value="Chromosome"/>
</dbReference>
<evidence type="ECO:0000313" key="1">
    <source>
        <dbReference type="EMBL" id="ANB16228.1"/>
    </source>
</evidence>
<gene>
    <name evidence="1" type="ORF">I596_189</name>
</gene>
<proteinExistence type="predicted"/>